<protein>
    <recommendedName>
        <fullName evidence="5">DUF3558 domain-containing protein</fullName>
    </recommendedName>
</protein>
<sequence>MNQPPPHGWHQQPPPPPGWPQQQQQPQGWQPYPQPPKKNKAPLIVGIIVGVLVLGVAGTFGFLYLGANSDSGSPKRGGTMPGVCANVPEAALAKARTTNGNPAMSRERKLANHTQTSCAWDQTKGKDGSGLRNTDAYVVVGDAGQEYERRVSQSKQNNQGTINERPLDGLGDEATAVLVDGKSAFLQVDIIVRKGDTVVEVEHTGWDSGMFGNKRPDVTEFEAAARGLAEALLAEV</sequence>
<feature type="compositionally biased region" description="Low complexity" evidence="1">
    <location>
        <begin position="20"/>
        <end position="31"/>
    </location>
</feature>
<feature type="transmembrane region" description="Helical" evidence="2">
    <location>
        <begin position="43"/>
        <end position="66"/>
    </location>
</feature>
<evidence type="ECO:0000256" key="1">
    <source>
        <dbReference type="SAM" id="MobiDB-lite"/>
    </source>
</evidence>
<proteinExistence type="predicted"/>
<feature type="region of interest" description="Disordered" evidence="1">
    <location>
        <begin position="1"/>
        <end position="35"/>
    </location>
</feature>
<evidence type="ECO:0000313" key="4">
    <source>
        <dbReference type="Proteomes" id="UP001515943"/>
    </source>
</evidence>
<feature type="compositionally biased region" description="Pro residues" evidence="1">
    <location>
        <begin position="1"/>
        <end position="19"/>
    </location>
</feature>
<reference evidence="3 4" key="1">
    <citation type="submission" date="2019-08" db="EMBL/GenBank/DDBJ databases">
        <title>Lentzea from Indian Himalayas.</title>
        <authorList>
            <person name="Mandal S."/>
            <person name="Mallick Gupta A."/>
            <person name="Maiti P.K."/>
            <person name="Sarkar J."/>
            <person name="Mandal S."/>
        </authorList>
    </citation>
    <scope>NUCLEOTIDE SEQUENCE [LARGE SCALE GENOMIC DNA]</scope>
    <source>
        <strain evidence="3 4">PSKA42</strain>
    </source>
</reference>
<keyword evidence="2" id="KW-1133">Transmembrane helix</keyword>
<gene>
    <name evidence="3" type="ORF">FXN61_47015</name>
</gene>
<keyword evidence="2" id="KW-0812">Transmembrane</keyword>
<dbReference type="EMBL" id="VSRL01000442">
    <property type="protein sequence ID" value="NKE63856.1"/>
    <property type="molecule type" value="Genomic_DNA"/>
</dbReference>
<dbReference type="Proteomes" id="UP001515943">
    <property type="component" value="Unassembled WGS sequence"/>
</dbReference>
<evidence type="ECO:0008006" key="5">
    <source>
        <dbReference type="Google" id="ProtNLM"/>
    </source>
</evidence>
<keyword evidence="4" id="KW-1185">Reference proteome</keyword>
<evidence type="ECO:0000313" key="3">
    <source>
        <dbReference type="EMBL" id="NKE63856.1"/>
    </source>
</evidence>
<evidence type="ECO:0000256" key="2">
    <source>
        <dbReference type="SAM" id="Phobius"/>
    </source>
</evidence>
<keyword evidence="2" id="KW-0472">Membrane</keyword>
<name>A0ABX1FZF6_9PSEU</name>
<dbReference type="RefSeq" id="WP_167980419.1">
    <property type="nucleotide sequence ID" value="NZ_VSRL01000442.1"/>
</dbReference>
<organism evidence="3 4">
    <name type="scientific">Lentzea indica</name>
    <dbReference type="NCBI Taxonomy" id="2604800"/>
    <lineage>
        <taxon>Bacteria</taxon>
        <taxon>Bacillati</taxon>
        <taxon>Actinomycetota</taxon>
        <taxon>Actinomycetes</taxon>
        <taxon>Pseudonocardiales</taxon>
        <taxon>Pseudonocardiaceae</taxon>
        <taxon>Lentzea</taxon>
    </lineage>
</organism>
<accession>A0ABX1FZF6</accession>
<feature type="region of interest" description="Disordered" evidence="1">
    <location>
        <begin position="111"/>
        <end position="131"/>
    </location>
</feature>
<comment type="caution">
    <text evidence="3">The sequence shown here is derived from an EMBL/GenBank/DDBJ whole genome shotgun (WGS) entry which is preliminary data.</text>
</comment>